<dbReference type="CDD" id="cd04485">
    <property type="entry name" value="DnaE_OBF"/>
    <property type="match status" value="1"/>
</dbReference>
<evidence type="ECO:0000256" key="2">
    <source>
        <dbReference type="ARBA" id="ARBA00022679"/>
    </source>
</evidence>
<dbReference type="HOGENOM" id="CLU_001600_4_0_11"/>
<organism evidence="12 13">
    <name type="scientific">Stackebrandtia nassauensis (strain DSM 44728 / CIP 108903 / NRRL B-16338 / NBRC 102104 / LLR-40K-21)</name>
    <dbReference type="NCBI Taxonomy" id="446470"/>
    <lineage>
        <taxon>Bacteria</taxon>
        <taxon>Bacillati</taxon>
        <taxon>Actinomycetota</taxon>
        <taxon>Actinomycetes</taxon>
        <taxon>Glycomycetales</taxon>
        <taxon>Glycomycetaceae</taxon>
        <taxon>Stackebrandtia</taxon>
    </lineage>
</organism>
<dbReference type="InterPro" id="IPR004013">
    <property type="entry name" value="PHP_dom"/>
</dbReference>
<comment type="function">
    <text evidence="9">DNA polymerase involved in damage-induced mutagenesis and translesion synthesis (TLS). It is not the major replicative DNA polymerase.</text>
</comment>
<dbReference type="Gene3D" id="1.10.150.870">
    <property type="match status" value="1"/>
</dbReference>
<dbReference type="InterPro" id="IPR023073">
    <property type="entry name" value="DnaE2"/>
</dbReference>
<evidence type="ECO:0000256" key="4">
    <source>
        <dbReference type="ARBA" id="ARBA00022705"/>
    </source>
</evidence>
<dbReference type="HAMAP" id="MF_01902">
    <property type="entry name" value="DNApol_error_prone"/>
    <property type="match status" value="1"/>
</dbReference>
<keyword evidence="13" id="KW-1185">Reference proteome</keyword>
<dbReference type="InterPro" id="IPR004805">
    <property type="entry name" value="DnaE2/DnaE/PolC"/>
</dbReference>
<keyword evidence="2 9" id="KW-0808">Transferase</keyword>
<dbReference type="GO" id="GO:0006260">
    <property type="term" value="P:DNA replication"/>
    <property type="evidence" value="ECO:0007669"/>
    <property type="project" value="UniProtKB-KW"/>
</dbReference>
<dbReference type="eggNOG" id="COG0587">
    <property type="taxonomic scope" value="Bacteria"/>
</dbReference>
<keyword evidence="4 9" id="KW-0235">DNA replication</keyword>
<comment type="subcellular location">
    <subcellularLocation>
        <location evidence="9">Cytoplasm</location>
    </subcellularLocation>
</comment>
<evidence type="ECO:0000256" key="5">
    <source>
        <dbReference type="ARBA" id="ARBA00022763"/>
    </source>
</evidence>
<accession>D3Q9D7</accession>
<dbReference type="Pfam" id="PF02811">
    <property type="entry name" value="PHP"/>
    <property type="match status" value="1"/>
</dbReference>
<dbReference type="RefSeq" id="WP_013018190.1">
    <property type="nucleotide sequence ID" value="NC_013947.1"/>
</dbReference>
<keyword evidence="6 9" id="KW-0239">DNA-directed DNA polymerase</keyword>
<gene>
    <name evidence="9" type="primary">dnaE2</name>
    <name evidence="12" type="ordered locus">Snas_2944</name>
</gene>
<evidence type="ECO:0000256" key="6">
    <source>
        <dbReference type="ARBA" id="ARBA00022932"/>
    </source>
</evidence>
<keyword evidence="5 9" id="KW-0227">DNA damage</keyword>
<name>D3Q9D7_STANL</name>
<feature type="region of interest" description="Disordered" evidence="10">
    <location>
        <begin position="37"/>
        <end position="60"/>
    </location>
</feature>
<dbReference type="Pfam" id="PF17657">
    <property type="entry name" value="DNA_pol3_finger"/>
    <property type="match status" value="1"/>
</dbReference>
<dbReference type="InterPro" id="IPR040982">
    <property type="entry name" value="DNA_pol3_finger"/>
</dbReference>
<dbReference type="STRING" id="446470.Snas_2944"/>
<evidence type="ECO:0000256" key="1">
    <source>
        <dbReference type="ARBA" id="ARBA00022490"/>
    </source>
</evidence>
<dbReference type="InterPro" id="IPR003141">
    <property type="entry name" value="Pol/His_phosphatase_N"/>
</dbReference>
<dbReference type="Pfam" id="PF14579">
    <property type="entry name" value="HHH_6"/>
    <property type="match status" value="1"/>
</dbReference>
<dbReference type="SMART" id="SM00481">
    <property type="entry name" value="POLIIIAc"/>
    <property type="match status" value="1"/>
</dbReference>
<dbReference type="Proteomes" id="UP000000844">
    <property type="component" value="Chromosome"/>
</dbReference>
<proteinExistence type="inferred from homology"/>
<keyword evidence="3 9" id="KW-0548">Nucleotidyltransferase</keyword>
<dbReference type="EMBL" id="CP001778">
    <property type="protein sequence ID" value="ADD42619.1"/>
    <property type="molecule type" value="Genomic_DNA"/>
</dbReference>
<evidence type="ECO:0000256" key="9">
    <source>
        <dbReference type="HAMAP-Rule" id="MF_01902"/>
    </source>
</evidence>
<dbReference type="InterPro" id="IPR029460">
    <property type="entry name" value="DNAPol_HHH"/>
</dbReference>
<dbReference type="EC" id="2.7.7.7" evidence="9"/>
<dbReference type="Gene3D" id="3.20.20.140">
    <property type="entry name" value="Metal-dependent hydrolases"/>
    <property type="match status" value="1"/>
</dbReference>
<evidence type="ECO:0000259" key="11">
    <source>
        <dbReference type="SMART" id="SM00481"/>
    </source>
</evidence>
<sequence>MTDRWGGRSKNLTWRQLRDIMVGSGRTEVGKPRHLRLVTDTTEPPPPTPSTPAAVNPTGHDGYAELHAHSYFSFLDGASSPEDLVTEALRLGLSGLAITDHDGLYGAVRFSQAAKDTSLSTVYGAELSLGLSGERTGVPDPSGTHLLTLARGPNGYAKLSATIGNAQLAGGQKGLPDYGSLEDVAAALRDEVLVLTGCRKGPVRRALADGPDAVRRELERLKHLFGPEGVAVELTDHRAFVDTDHNQLLFDLATDLDLPVVATNNVHYARAARHRLSQVMSAIRANLPLEELDGWLPAAPVARLCSPSEMAERFAPFPGAVANTVRLTGELAFDLDLIAPALPPFPVPDGHDEASWLRELAREGALRLYGTAAERPEAYRRLEHELDIITNLGFPGYFLIVRDIVGFCEENRILVQGRGSAVTSVVCYCLGITAVDPVRYNLLFERFMSPIREGPPDIDLDIEARRREEVIQYVFTKYGRTYAAQVANVISYRRRSATRDVATALGHSPGQIDAWSANSPRRGGPALDELPTDVGTYAGQLLGAPRHLGIHSGGMVICDRPVIEVVPVEHARMENRTVLQWDKDDCADAGLVKFDLLGLGMLTALHEAADLANTHYATGIDLKKLAPTDPDVYAMIHAGDSVGTFQIESRAQIQLAPRLRAENLHDLAVQIALVRPGPIQGGAVHPYVRRRRGEEPIEYPHPTMEAALKRTLGVPLFQEQMMALASDCAGFSAAEADELRQAMGAKRSVERMQRLKSRFLTGAAANDITGPLADDLWSRLEAFSGYGFPESHAISFAYIAYASAYLKRYYPAAFLVGLIRAQPMGFYSVNTLIADARRHGVTVHAVHINHSSATTTLDQKGAPALPETTPATWGAQGPTVRLGLDQIRGINTETAERIVRGQPYTDISQLARRAEITTTQLENLATSGALADFGLTRRQALWTAAPAAANTPDTLDGTTTLTPPTLPGMSAAELTAANLHTTNSSPTTHPITHIRHQLAAHGAIPIHLLSTMPDKSRVTIGGLVTHRQAPETAHGVLFLNLEDETGHANIVCPTGLRLTHPRPTHTAPALLIRGRLENHDGARSITADKLTPLQTTAKIPIRDFR</sequence>
<evidence type="ECO:0000256" key="3">
    <source>
        <dbReference type="ARBA" id="ARBA00022695"/>
    </source>
</evidence>
<dbReference type="GO" id="GO:0003887">
    <property type="term" value="F:DNA-directed DNA polymerase activity"/>
    <property type="evidence" value="ECO:0007669"/>
    <property type="project" value="UniProtKB-UniRule"/>
</dbReference>
<protein>
    <recommendedName>
        <fullName evidence="9">Error-prone DNA polymerase</fullName>
        <ecNumber evidence="9">2.7.7.7</ecNumber>
    </recommendedName>
</protein>
<dbReference type="GO" id="GO:0006281">
    <property type="term" value="P:DNA repair"/>
    <property type="evidence" value="ECO:0007669"/>
    <property type="project" value="UniProtKB-UniRule"/>
</dbReference>
<evidence type="ECO:0000256" key="7">
    <source>
        <dbReference type="ARBA" id="ARBA00023204"/>
    </source>
</evidence>
<evidence type="ECO:0000256" key="10">
    <source>
        <dbReference type="SAM" id="MobiDB-lite"/>
    </source>
</evidence>
<dbReference type="PANTHER" id="PTHR32294:SF4">
    <property type="entry name" value="ERROR-PRONE DNA POLYMERASE"/>
    <property type="match status" value="1"/>
</dbReference>
<dbReference type="AlphaFoldDB" id="D3Q9D7"/>
<reference evidence="12 13" key="1">
    <citation type="journal article" date="2009" name="Stand. Genomic Sci.">
        <title>Complete genome sequence of Stackebrandtia nassauensis type strain (LLR-40K-21).</title>
        <authorList>
            <person name="Munk C."/>
            <person name="Lapidus A."/>
            <person name="Copeland A."/>
            <person name="Jando M."/>
            <person name="Mayilraj S."/>
            <person name="Glavina Del Rio T."/>
            <person name="Nolan M."/>
            <person name="Chen F."/>
            <person name="Lucas S."/>
            <person name="Tice H."/>
            <person name="Cheng J.F."/>
            <person name="Han C."/>
            <person name="Detter J.C."/>
            <person name="Bruce D."/>
            <person name="Goodwin L."/>
            <person name="Chain P."/>
            <person name="Pitluck S."/>
            <person name="Goker M."/>
            <person name="Ovchinikova G."/>
            <person name="Pati A."/>
            <person name="Ivanova N."/>
            <person name="Mavromatis K."/>
            <person name="Chen A."/>
            <person name="Palaniappan K."/>
            <person name="Land M."/>
            <person name="Hauser L."/>
            <person name="Chang Y.J."/>
            <person name="Jeffries C.D."/>
            <person name="Bristow J."/>
            <person name="Eisen J.A."/>
            <person name="Markowitz V."/>
            <person name="Hugenholtz P."/>
            <person name="Kyrpides N.C."/>
            <person name="Klenk H.P."/>
        </authorList>
    </citation>
    <scope>NUCLEOTIDE SEQUENCE [LARGE SCALE GENOMIC DNA]</scope>
    <source>
        <strain evidence="13">DSM 44728 / CIP 108903 / NRRL B-16338 / NBRC 102104 / LLR-40K-21</strain>
    </source>
</reference>
<dbReference type="NCBIfam" id="TIGR00594">
    <property type="entry name" value="polc"/>
    <property type="match status" value="1"/>
</dbReference>
<dbReference type="GO" id="GO:0005737">
    <property type="term" value="C:cytoplasm"/>
    <property type="evidence" value="ECO:0007669"/>
    <property type="project" value="UniProtKB-SubCell"/>
</dbReference>
<keyword evidence="7 9" id="KW-0234">DNA repair</keyword>
<dbReference type="InterPro" id="IPR016195">
    <property type="entry name" value="Pol/histidinol_Pase-like"/>
</dbReference>
<evidence type="ECO:0000256" key="8">
    <source>
        <dbReference type="ARBA" id="ARBA00049244"/>
    </source>
</evidence>
<dbReference type="KEGG" id="sna:Snas_2944"/>
<dbReference type="NCBIfam" id="NF004225">
    <property type="entry name" value="PRK05672.1"/>
    <property type="match status" value="1"/>
</dbReference>
<evidence type="ECO:0000313" key="13">
    <source>
        <dbReference type="Proteomes" id="UP000000844"/>
    </source>
</evidence>
<comment type="catalytic activity">
    <reaction evidence="8 9">
        <text>DNA(n) + a 2'-deoxyribonucleoside 5'-triphosphate = DNA(n+1) + diphosphate</text>
        <dbReference type="Rhea" id="RHEA:22508"/>
        <dbReference type="Rhea" id="RHEA-COMP:17339"/>
        <dbReference type="Rhea" id="RHEA-COMP:17340"/>
        <dbReference type="ChEBI" id="CHEBI:33019"/>
        <dbReference type="ChEBI" id="CHEBI:61560"/>
        <dbReference type="ChEBI" id="CHEBI:173112"/>
        <dbReference type="EC" id="2.7.7.7"/>
    </reaction>
</comment>
<dbReference type="GO" id="GO:0008408">
    <property type="term" value="F:3'-5' exonuclease activity"/>
    <property type="evidence" value="ECO:0007669"/>
    <property type="project" value="InterPro"/>
</dbReference>
<keyword evidence="1 9" id="KW-0963">Cytoplasm</keyword>
<dbReference type="PANTHER" id="PTHR32294">
    <property type="entry name" value="DNA POLYMERASE III SUBUNIT ALPHA"/>
    <property type="match status" value="1"/>
</dbReference>
<evidence type="ECO:0000313" key="12">
    <source>
        <dbReference type="EMBL" id="ADD42619.1"/>
    </source>
</evidence>
<dbReference type="Pfam" id="PF07733">
    <property type="entry name" value="DNA_pol3_alpha"/>
    <property type="match status" value="1"/>
</dbReference>
<feature type="domain" description="Polymerase/histidinol phosphatase N-terminal" evidence="11">
    <location>
        <begin position="64"/>
        <end position="131"/>
    </location>
</feature>
<comment type="similarity">
    <text evidence="9">Belongs to the DNA polymerase type-C family. DnaE2 subfamily.</text>
</comment>
<dbReference type="InterPro" id="IPR011708">
    <property type="entry name" value="DNA_pol3_alpha_NTPase_dom"/>
</dbReference>
<dbReference type="SUPFAM" id="SSF89550">
    <property type="entry name" value="PHP domain-like"/>
    <property type="match status" value="1"/>
</dbReference>